<evidence type="ECO:0000256" key="2">
    <source>
        <dbReference type="SAM" id="Coils"/>
    </source>
</evidence>
<proteinExistence type="inferred from homology"/>
<dbReference type="RefSeq" id="WP_218097122.1">
    <property type="nucleotide sequence ID" value="NZ_CAJVCE010000002.1"/>
</dbReference>
<comment type="caution">
    <text evidence="5">The sequence shown here is derived from an EMBL/GenBank/DDBJ whole genome shotgun (WGS) entry which is preliminary data.</text>
</comment>
<dbReference type="Proteomes" id="UP000730618">
    <property type="component" value="Unassembled WGS sequence"/>
</dbReference>
<evidence type="ECO:0000259" key="4">
    <source>
        <dbReference type="Pfam" id="PF25989"/>
    </source>
</evidence>
<feature type="coiled-coil region" evidence="2">
    <location>
        <begin position="114"/>
        <end position="204"/>
    </location>
</feature>
<organism evidence="5 6">
    <name type="scientific">Paenibacillus allorhizosphaerae</name>
    <dbReference type="NCBI Taxonomy" id="2849866"/>
    <lineage>
        <taxon>Bacteria</taxon>
        <taxon>Bacillati</taxon>
        <taxon>Bacillota</taxon>
        <taxon>Bacilli</taxon>
        <taxon>Bacillales</taxon>
        <taxon>Paenibacillaceae</taxon>
        <taxon>Paenibacillus</taxon>
    </lineage>
</organism>
<dbReference type="InterPro" id="IPR058792">
    <property type="entry name" value="Beta-barrel_RND_2"/>
</dbReference>
<evidence type="ECO:0000256" key="1">
    <source>
        <dbReference type="ARBA" id="ARBA00009477"/>
    </source>
</evidence>
<dbReference type="EMBL" id="CAJVCE010000002">
    <property type="protein sequence ID" value="CAG7621613.1"/>
    <property type="molecule type" value="Genomic_DNA"/>
</dbReference>
<protein>
    <submittedName>
        <fullName evidence="5">Multidrug resistance protein MdtA</fullName>
    </submittedName>
</protein>
<feature type="domain" description="CusB-like beta-barrel" evidence="3">
    <location>
        <begin position="269"/>
        <end position="342"/>
    </location>
</feature>
<dbReference type="NCBIfam" id="TIGR01730">
    <property type="entry name" value="RND_mfp"/>
    <property type="match status" value="1"/>
</dbReference>
<accession>A0ABM8VBR5</accession>
<dbReference type="PANTHER" id="PTHR30469:SF33">
    <property type="entry name" value="SLR1207 PROTEIN"/>
    <property type="match status" value="1"/>
</dbReference>
<keyword evidence="2" id="KW-0175">Coiled coil</keyword>
<dbReference type="Pfam" id="PF25989">
    <property type="entry name" value="YknX_C"/>
    <property type="match status" value="1"/>
</dbReference>
<evidence type="ECO:0000259" key="3">
    <source>
        <dbReference type="Pfam" id="PF25954"/>
    </source>
</evidence>
<comment type="similarity">
    <text evidence="1">Belongs to the membrane fusion protein (MFP) (TC 8.A.1) family.</text>
</comment>
<name>A0ABM8VBR5_9BACL</name>
<sequence>MNHTFAQTLKHGTKVIGAVMISTALMTGCTGSPAAQPAANAAEPQLKTVKVSKIEKKKIGDPIEQVADVISSIQIDIVNKVGGDVQEIMKKRGDMVEKGEVIFRLDPTDVRIEKEKAQINLNSTQQQMVKAREDLTNSKQELRNGITKLEQSIKDTEKNYAKMRNDYDLGLVTKFQLEQMETTLNNLKLDLESSRSKLKTLESTNSLAQMEQTLQTSNVTIRESDRTLNNMEVKAAVSGVLTELPIEVGMTLPAGFKAAMVQQLDPIKIKAELTEESAKLVRGKQELTFYIPGTTDKVKGNVSYLADVMSSQSKSYVLELEVPNADRKLKPGMKAQILLTEENDQQVVTVPTLSVVREGGDTFVFVLAGDQAEKRKVELGRLNETNQEVISGIKEGEQLIVYGQNQLKDKEKVQLAK</sequence>
<evidence type="ECO:0000313" key="6">
    <source>
        <dbReference type="Proteomes" id="UP000730618"/>
    </source>
</evidence>
<dbReference type="InterPro" id="IPR058637">
    <property type="entry name" value="YknX-like_C"/>
</dbReference>
<feature type="domain" description="YknX-like C-terminal permuted SH3-like" evidence="4">
    <location>
        <begin position="347"/>
        <end position="414"/>
    </location>
</feature>
<gene>
    <name evidence="5" type="primary">mdtA_1</name>
    <name evidence="5" type="ORF">PAECIP111802_00746</name>
</gene>
<reference evidence="5 6" key="1">
    <citation type="submission" date="2021-06" db="EMBL/GenBank/DDBJ databases">
        <authorList>
            <person name="Criscuolo A."/>
        </authorList>
    </citation>
    <scope>NUCLEOTIDE SEQUENCE [LARGE SCALE GENOMIC DNA]</scope>
    <source>
        <strain evidence="6">CIP 111802</strain>
    </source>
</reference>
<evidence type="ECO:0000313" key="5">
    <source>
        <dbReference type="EMBL" id="CAG7621613.1"/>
    </source>
</evidence>
<dbReference type="Pfam" id="PF25954">
    <property type="entry name" value="Beta-barrel_RND_2"/>
    <property type="match status" value="1"/>
</dbReference>
<dbReference type="InterPro" id="IPR006143">
    <property type="entry name" value="RND_pump_MFP"/>
</dbReference>
<dbReference type="PANTHER" id="PTHR30469">
    <property type="entry name" value="MULTIDRUG RESISTANCE PROTEIN MDTA"/>
    <property type="match status" value="1"/>
</dbReference>
<keyword evidence="6" id="KW-1185">Reference proteome</keyword>